<reference evidence="1 2" key="1">
    <citation type="submission" date="2020-04" db="EMBL/GenBank/DDBJ databases">
        <authorList>
            <person name="Wallbank WR R."/>
            <person name="Pardo Diaz C."/>
            <person name="Kozak K."/>
            <person name="Martin S."/>
            <person name="Jiggins C."/>
            <person name="Moest M."/>
            <person name="Warren A I."/>
            <person name="Byers J.R.P. K."/>
            <person name="Montejo-Kovacevich G."/>
            <person name="Yen C E."/>
        </authorList>
    </citation>
    <scope>NUCLEOTIDE SEQUENCE [LARGE SCALE GENOMIC DNA]</scope>
</reference>
<sequence length="453" mass="51365">MQTPNQENPTPTNNQLSSSWTNEEASLFAFDDIYVTACTEEGSQTTDVEPQLYLQSLETRVAKALAASKGFTDLIEIAEAYDDDKKLNIRLNTTPVSSNEFDALISGIEKKDVAMINTEYGVFEVPMPTTSAIPKYQKVLNATATAAIKTLCDTSLLMHKRGIDVAKLSAHIQSVSKSAVARHSKSFDRKDVMESILNVLIVERVKERQLQAICNHYSKPEMWVDPLSSGLWIVNPDENHPAILASRERRVISTYELDDNLTQSLIALSFSRKPRETAAAKLNLFSRVKGSKRDDIKADPKKVLAAVFSESELTQSEIKAMLFTKPREPATMCPYCDVPVELDGVTYHTECLVVKWLVKHFFFKYDSELEILSTQRIVFLDHNQRAMLEMIQRHHRTLNQPFKIKGGAKYQVMQREGDSLRTLTTLSTNPQFVPGTSEWLEKQRKEEEARKRR</sequence>
<name>A0A8S0Z343_ARCPL</name>
<dbReference type="OrthoDB" id="9806920at2759"/>
<accession>A0A8S0Z343</accession>
<dbReference type="AlphaFoldDB" id="A0A8S0Z343"/>
<evidence type="ECO:0000313" key="2">
    <source>
        <dbReference type="Proteomes" id="UP000494256"/>
    </source>
</evidence>
<organism evidence="1 2">
    <name type="scientific">Arctia plantaginis</name>
    <name type="common">Wood tiger moth</name>
    <name type="synonym">Phalaena plantaginis</name>
    <dbReference type="NCBI Taxonomy" id="874455"/>
    <lineage>
        <taxon>Eukaryota</taxon>
        <taxon>Metazoa</taxon>
        <taxon>Ecdysozoa</taxon>
        <taxon>Arthropoda</taxon>
        <taxon>Hexapoda</taxon>
        <taxon>Insecta</taxon>
        <taxon>Pterygota</taxon>
        <taxon>Neoptera</taxon>
        <taxon>Endopterygota</taxon>
        <taxon>Lepidoptera</taxon>
        <taxon>Glossata</taxon>
        <taxon>Ditrysia</taxon>
        <taxon>Noctuoidea</taxon>
        <taxon>Erebidae</taxon>
        <taxon>Arctiinae</taxon>
        <taxon>Arctia</taxon>
    </lineage>
</organism>
<dbReference type="EMBL" id="CADEBD010000275">
    <property type="protein sequence ID" value="CAB3226903.1"/>
    <property type="molecule type" value="Genomic_DNA"/>
</dbReference>
<protein>
    <submittedName>
        <fullName evidence="1">Uncharacterized protein</fullName>
    </submittedName>
</protein>
<dbReference type="Proteomes" id="UP000494256">
    <property type="component" value="Unassembled WGS sequence"/>
</dbReference>
<gene>
    <name evidence="1" type="ORF">APLA_LOCUS2749</name>
</gene>
<proteinExistence type="predicted"/>
<comment type="caution">
    <text evidence="1">The sequence shown here is derived from an EMBL/GenBank/DDBJ whole genome shotgun (WGS) entry which is preliminary data.</text>
</comment>
<evidence type="ECO:0000313" key="1">
    <source>
        <dbReference type="EMBL" id="CAB3226903.1"/>
    </source>
</evidence>